<evidence type="ECO:0000259" key="3">
    <source>
        <dbReference type="PROSITE" id="PS50015"/>
    </source>
</evidence>
<dbReference type="Proteomes" id="UP000694547">
    <property type="component" value="Chromosome 5"/>
</dbReference>
<dbReference type="GO" id="GO:0050528">
    <property type="term" value="F:acyloxyacyl hydrolase activity"/>
    <property type="evidence" value="ECO:0007669"/>
    <property type="project" value="Ensembl"/>
</dbReference>
<dbReference type="PANTHER" id="PTHR15010:SF0">
    <property type="entry name" value="ACYLOXYACYL HYDROLASE"/>
    <property type="match status" value="1"/>
</dbReference>
<dbReference type="Gene3D" id="3.40.50.1110">
    <property type="entry name" value="SGNH hydrolase"/>
    <property type="match status" value="1"/>
</dbReference>
<dbReference type="GO" id="GO:0050728">
    <property type="term" value="P:negative regulation of inflammatory response"/>
    <property type="evidence" value="ECO:0007669"/>
    <property type="project" value="Ensembl"/>
</dbReference>
<dbReference type="OrthoDB" id="14839at2759"/>
<evidence type="ECO:0000256" key="2">
    <source>
        <dbReference type="SAM" id="SignalP"/>
    </source>
</evidence>
<dbReference type="InterPro" id="IPR048593">
    <property type="entry name" value="AOAH_Saposin_N"/>
</dbReference>
<reference evidence="4" key="3">
    <citation type="submission" date="2025-09" db="UniProtKB">
        <authorList>
            <consortium name="Ensembl"/>
        </authorList>
    </citation>
    <scope>IDENTIFICATION</scope>
</reference>
<dbReference type="InterPro" id="IPR011001">
    <property type="entry name" value="Saposin-like"/>
</dbReference>
<reference evidence="4 5" key="1">
    <citation type="submission" date="2018-10" db="EMBL/GenBank/DDBJ databases">
        <title>Improved assembly of the deer mouse Peromyscus maniculatus genome.</title>
        <authorList>
            <person name="Lassance J.-M."/>
            <person name="Hoekstra H.E."/>
        </authorList>
    </citation>
    <scope>NUCLEOTIDE SEQUENCE [LARGE SCALE GENOMIC DNA]</scope>
</reference>
<name>A0A6I9M227_PERMB</name>
<dbReference type="GeneTree" id="ENSGT00390000008427"/>
<dbReference type="SUPFAM" id="SSF52266">
    <property type="entry name" value="SGNH hydrolase"/>
    <property type="match status" value="1"/>
</dbReference>
<evidence type="ECO:0000256" key="1">
    <source>
        <dbReference type="ARBA" id="ARBA00023157"/>
    </source>
</evidence>
<keyword evidence="5" id="KW-1185">Reference proteome</keyword>
<keyword evidence="2" id="KW-0732">Signal</keyword>
<feature type="signal peptide" evidence="2">
    <location>
        <begin position="1"/>
        <end position="23"/>
    </location>
</feature>
<dbReference type="SUPFAM" id="SSF47862">
    <property type="entry name" value="Saposin"/>
    <property type="match status" value="1"/>
</dbReference>
<reference evidence="4" key="2">
    <citation type="submission" date="2025-08" db="UniProtKB">
        <authorList>
            <consortium name="Ensembl"/>
        </authorList>
    </citation>
    <scope>IDENTIFICATION</scope>
</reference>
<dbReference type="InterPro" id="IPR001087">
    <property type="entry name" value="GDSL"/>
</dbReference>
<dbReference type="AlphaFoldDB" id="A0A6I9M227"/>
<dbReference type="GO" id="GO:0005509">
    <property type="term" value="F:calcium ion binding"/>
    <property type="evidence" value="ECO:0007669"/>
    <property type="project" value="Ensembl"/>
</dbReference>
<dbReference type="GO" id="GO:0006631">
    <property type="term" value="P:fatty acid metabolic process"/>
    <property type="evidence" value="ECO:0007669"/>
    <property type="project" value="Ensembl"/>
</dbReference>
<protein>
    <submittedName>
        <fullName evidence="4">Acyloxyacyl hydrolase</fullName>
    </submittedName>
</protein>
<evidence type="ECO:0000313" key="5">
    <source>
        <dbReference type="Proteomes" id="UP000694547"/>
    </source>
</evidence>
<dbReference type="InterPro" id="IPR008139">
    <property type="entry name" value="SaposinB_dom"/>
</dbReference>
<dbReference type="Pfam" id="PF20825">
    <property type="entry name" value="Saposin"/>
    <property type="match status" value="1"/>
</dbReference>
<gene>
    <name evidence="4" type="primary">Aoah</name>
</gene>
<dbReference type="InterPro" id="IPR036514">
    <property type="entry name" value="SGNH_hydro_sf"/>
</dbReference>
<dbReference type="GO" id="GO:0009104">
    <property type="term" value="P:lipopolysaccharide catabolic process"/>
    <property type="evidence" value="ECO:0007669"/>
    <property type="project" value="Ensembl"/>
</dbReference>
<dbReference type="GeneID" id="102914981"/>
<dbReference type="InterPro" id="IPR039676">
    <property type="entry name" value="AOAH"/>
</dbReference>
<evidence type="ECO:0000313" key="4">
    <source>
        <dbReference type="Ensembl" id="ENSPEMP00000009142.1"/>
    </source>
</evidence>
<dbReference type="RefSeq" id="XP_006988958.1">
    <property type="nucleotide sequence ID" value="XM_006988896.4"/>
</dbReference>
<dbReference type="PANTHER" id="PTHR15010">
    <property type="entry name" value="ACYLOXYACYL HYDROLASE"/>
    <property type="match status" value="1"/>
</dbReference>
<dbReference type="PROSITE" id="PS50015">
    <property type="entry name" value="SAP_B"/>
    <property type="match status" value="1"/>
</dbReference>
<organism evidence="4 5">
    <name type="scientific">Peromyscus maniculatus bairdii</name>
    <name type="common">Prairie deer mouse</name>
    <dbReference type="NCBI Taxonomy" id="230844"/>
    <lineage>
        <taxon>Eukaryota</taxon>
        <taxon>Metazoa</taxon>
        <taxon>Chordata</taxon>
        <taxon>Craniata</taxon>
        <taxon>Vertebrata</taxon>
        <taxon>Euteleostomi</taxon>
        <taxon>Mammalia</taxon>
        <taxon>Eutheria</taxon>
        <taxon>Euarchontoglires</taxon>
        <taxon>Glires</taxon>
        <taxon>Rodentia</taxon>
        <taxon>Myomorpha</taxon>
        <taxon>Muroidea</taxon>
        <taxon>Cricetidae</taxon>
        <taxon>Neotominae</taxon>
        <taxon>Peromyscus</taxon>
    </lineage>
</organism>
<feature type="chain" id="PRO_5044635720" evidence="2">
    <location>
        <begin position="24"/>
        <end position="575"/>
    </location>
</feature>
<sequence length="575" mass="65257">MKSPWKVLKATPLFLLLLSHSLASAPYEDQPGASYSNGHNCAGCVVVVSVIEQLAEVHNSSVQVAMERLCSYLPEKLFLKTTCYFLVQMFGSDIIKLLGEAMNADVVCHALEFCKQDAVQSQCHLYPLPQEAWKSALEKARHILKRSSTTKYPRSGSNICSLPFLTKICQKIELSIKKAVPFKDVDSDKYSVFPTLRGYHWRGRDCNDNDKTVYPGRRPDNWDVHQDSNCNGIWGIDPKDGIPYEKKFCEGSQPRGIILLGDSAGAHFHIPPEWLTASQMSSKSFFNLPSALTDELNWPQLSGVTGFLDSTSGIEEKSIYHRLRKRNHCNHRDYQSISKNGASSRNLKNFIESLSRNQALDQPAIVIYAMIGNDVCNERADTVLEMTTPEQMYSNVMQTLKYLNSHLPNGSHVILYGLPDGTFLWDSLHDQYHPLGQLNKDVTYAHFFSFLSCLQISPCNGWMSSNKTLRTLTSQRAEQLSNTLKKIATTETFTNFHLFYMDFAFHEIIEEWRRRGGQPWQLIEPVDGFHPNEVASLLLADRVWKKIQLQWPHVLGKENPFNSQIEEVFGDQGGH</sequence>
<dbReference type="Ensembl" id="ENSPEMT00000013309.2">
    <property type="protein sequence ID" value="ENSPEMP00000009142.1"/>
    <property type="gene ID" value="ENSPEMG00000010535.2"/>
</dbReference>
<dbReference type="SMART" id="SM00741">
    <property type="entry name" value="SapB"/>
    <property type="match status" value="1"/>
</dbReference>
<keyword evidence="1" id="KW-1015">Disulfide bond</keyword>
<dbReference type="Pfam" id="PF00657">
    <property type="entry name" value="Lipase_GDSL"/>
    <property type="match status" value="1"/>
</dbReference>
<dbReference type="CDD" id="cd01826">
    <property type="entry name" value="acyloxyacyl_hydrolase_like"/>
    <property type="match status" value="1"/>
</dbReference>
<proteinExistence type="predicted"/>
<accession>A0A6I9M227</accession>
<dbReference type="Gene3D" id="1.10.225.10">
    <property type="entry name" value="Saposin-like"/>
    <property type="match status" value="1"/>
</dbReference>
<feature type="domain" description="Saposin B-type" evidence="3">
    <location>
        <begin position="37"/>
        <end position="118"/>
    </location>
</feature>
<dbReference type="CTD" id="313"/>